<feature type="transmembrane region" description="Helical" evidence="8">
    <location>
        <begin position="158"/>
        <end position="181"/>
    </location>
</feature>
<evidence type="ECO:0000256" key="2">
    <source>
        <dbReference type="ARBA" id="ARBA00009142"/>
    </source>
</evidence>
<evidence type="ECO:0000256" key="4">
    <source>
        <dbReference type="ARBA" id="ARBA00022475"/>
    </source>
</evidence>
<keyword evidence="7 8" id="KW-0472">Membrane</keyword>
<dbReference type="Pfam" id="PF01925">
    <property type="entry name" value="TauE"/>
    <property type="match status" value="1"/>
</dbReference>
<comment type="similarity">
    <text evidence="2 8">Belongs to the 4-toluene sulfonate uptake permease (TSUP) (TC 2.A.102) family.</text>
</comment>
<comment type="subcellular location">
    <subcellularLocation>
        <location evidence="1 8">Cell membrane</location>
        <topology evidence="1 8">Multi-pass membrane protein</topology>
    </subcellularLocation>
</comment>
<proteinExistence type="inferred from homology"/>
<evidence type="ECO:0000256" key="3">
    <source>
        <dbReference type="ARBA" id="ARBA00022448"/>
    </source>
</evidence>
<protein>
    <recommendedName>
        <fullName evidence="8">Probable membrane transporter protein</fullName>
    </recommendedName>
</protein>
<keyword evidence="5 8" id="KW-0812">Transmembrane</keyword>
<evidence type="ECO:0000256" key="5">
    <source>
        <dbReference type="ARBA" id="ARBA00022692"/>
    </source>
</evidence>
<dbReference type="AlphaFoldDB" id="A0A5B0X745"/>
<feature type="transmembrane region" description="Helical" evidence="8">
    <location>
        <begin position="187"/>
        <end position="208"/>
    </location>
</feature>
<organism evidence="9 10">
    <name type="scientific">Pseudohalioglobus sediminis</name>
    <dbReference type="NCBI Taxonomy" id="2606449"/>
    <lineage>
        <taxon>Bacteria</taxon>
        <taxon>Pseudomonadati</taxon>
        <taxon>Pseudomonadota</taxon>
        <taxon>Gammaproteobacteria</taxon>
        <taxon>Cellvibrionales</taxon>
        <taxon>Halieaceae</taxon>
        <taxon>Pseudohalioglobus</taxon>
    </lineage>
</organism>
<dbReference type="PANTHER" id="PTHR30269:SF37">
    <property type="entry name" value="MEMBRANE TRANSPORTER PROTEIN"/>
    <property type="match status" value="1"/>
</dbReference>
<name>A0A5B0X745_9GAMM</name>
<feature type="transmembrane region" description="Helical" evidence="8">
    <location>
        <begin position="220"/>
        <end position="239"/>
    </location>
</feature>
<evidence type="ECO:0000256" key="1">
    <source>
        <dbReference type="ARBA" id="ARBA00004651"/>
    </source>
</evidence>
<evidence type="ECO:0000313" key="10">
    <source>
        <dbReference type="Proteomes" id="UP000323708"/>
    </source>
</evidence>
<evidence type="ECO:0000256" key="8">
    <source>
        <dbReference type="RuleBase" id="RU363041"/>
    </source>
</evidence>
<accession>A0A5B0X745</accession>
<dbReference type="GO" id="GO:0005886">
    <property type="term" value="C:plasma membrane"/>
    <property type="evidence" value="ECO:0007669"/>
    <property type="project" value="UniProtKB-SubCell"/>
</dbReference>
<evidence type="ECO:0000256" key="7">
    <source>
        <dbReference type="ARBA" id="ARBA00023136"/>
    </source>
</evidence>
<sequence>MPTEYFLVPVAFLTSALAGAMGMGGGVLLISVMPGLVPVHAIFPIHACTQLASNASRAGFGWRHIDWRMLPPLVFGALLGAVLGGGVYASLNLHWLPAIVGVLILLLTWLPLPQLPGRGQLSLAALGCYQTGLGMVAGATGPLGAAVMLRRNQQRDWLVVNTAVYMTISHVMRVSAFVAIGFSFAPWWPLVLAMVAAVTAGSWLGTRVRGVFPQADFQRWFKLLITLLALRMIALPFYGG</sequence>
<comment type="caution">
    <text evidence="9">The sequence shown here is derived from an EMBL/GenBank/DDBJ whole genome shotgun (WGS) entry which is preliminary data.</text>
</comment>
<feature type="transmembrane region" description="Helical" evidence="8">
    <location>
        <begin position="95"/>
        <end position="112"/>
    </location>
</feature>
<reference evidence="9 10" key="1">
    <citation type="submission" date="2019-09" db="EMBL/GenBank/DDBJ databases">
        <authorList>
            <person name="Chen X.-Y."/>
        </authorList>
    </citation>
    <scope>NUCLEOTIDE SEQUENCE [LARGE SCALE GENOMIC DNA]</scope>
    <source>
        <strain evidence="9 10">NY5</strain>
    </source>
</reference>
<evidence type="ECO:0000256" key="6">
    <source>
        <dbReference type="ARBA" id="ARBA00022989"/>
    </source>
</evidence>
<keyword evidence="10" id="KW-1185">Reference proteome</keyword>
<dbReference type="InterPro" id="IPR052017">
    <property type="entry name" value="TSUP"/>
</dbReference>
<gene>
    <name evidence="9" type="ORF">F0M18_01670</name>
</gene>
<evidence type="ECO:0000313" key="9">
    <source>
        <dbReference type="EMBL" id="KAA1194171.1"/>
    </source>
</evidence>
<dbReference type="RefSeq" id="WP_149609640.1">
    <property type="nucleotide sequence ID" value="NZ_VTUX01000001.1"/>
</dbReference>
<dbReference type="EMBL" id="VTUX01000001">
    <property type="protein sequence ID" value="KAA1194171.1"/>
    <property type="molecule type" value="Genomic_DNA"/>
</dbReference>
<dbReference type="Proteomes" id="UP000323708">
    <property type="component" value="Unassembled WGS sequence"/>
</dbReference>
<dbReference type="PANTHER" id="PTHR30269">
    <property type="entry name" value="TRANSMEMBRANE PROTEIN YFCA"/>
    <property type="match status" value="1"/>
</dbReference>
<keyword evidence="6 8" id="KW-1133">Transmembrane helix</keyword>
<feature type="transmembrane region" description="Helical" evidence="8">
    <location>
        <begin position="69"/>
        <end position="89"/>
    </location>
</feature>
<dbReference type="InterPro" id="IPR002781">
    <property type="entry name" value="TM_pro_TauE-like"/>
</dbReference>
<keyword evidence="4 8" id="KW-1003">Cell membrane</keyword>
<keyword evidence="3" id="KW-0813">Transport</keyword>